<name>A0A074YMY6_AURSE</name>
<dbReference type="Gene3D" id="3.40.50.720">
    <property type="entry name" value="NAD(P)-binding Rossmann-like Domain"/>
    <property type="match status" value="1"/>
</dbReference>
<proteinExistence type="inferred from homology"/>
<evidence type="ECO:0000313" key="3">
    <source>
        <dbReference type="EMBL" id="KEQ99133.1"/>
    </source>
</evidence>
<dbReference type="Pfam" id="PF13460">
    <property type="entry name" value="NAD_binding_10"/>
    <property type="match status" value="1"/>
</dbReference>
<organism evidence="3 4">
    <name type="scientific">Aureobasidium subglaciale (strain EXF-2481)</name>
    <name type="common">Aureobasidium pullulans var. subglaciale</name>
    <dbReference type="NCBI Taxonomy" id="1043005"/>
    <lineage>
        <taxon>Eukaryota</taxon>
        <taxon>Fungi</taxon>
        <taxon>Dikarya</taxon>
        <taxon>Ascomycota</taxon>
        <taxon>Pezizomycotina</taxon>
        <taxon>Dothideomycetes</taxon>
        <taxon>Dothideomycetidae</taxon>
        <taxon>Dothideales</taxon>
        <taxon>Saccotheciaceae</taxon>
        <taxon>Aureobasidium</taxon>
    </lineage>
</organism>
<dbReference type="HOGENOM" id="CLU_066707_0_0_1"/>
<protein>
    <recommendedName>
        <fullName evidence="2">NAD(P)-binding domain-containing protein</fullName>
    </recommendedName>
</protein>
<comment type="similarity">
    <text evidence="1">Belongs to the avfA family.</text>
</comment>
<sequence length="252" mass="26824">MSQIIAFLGATGGCARACLIAALKDGHTCRALARTPSKLTAALKSQGVPDTTLAGLEIIEGNAKDISSVKSLLQTPAGGIVDTIVFGVGAAPKLRLHIMPITLDDSNVCGTAMATLLAAIGELRATTKPKLLVISTTGITRGPRDVPLLYVPLYHWFLHIPHIDKRTMEGLVWEQKEKSDAERLIGPFVIARPTLLMDGKGVGAESIRAGVESKPALGWTVDRIDVGNWLFEKGVKPLDLGEFRDEAISLTA</sequence>
<dbReference type="OrthoDB" id="63935at2759"/>
<feature type="domain" description="NAD(P)-binding" evidence="2">
    <location>
        <begin position="9"/>
        <end position="231"/>
    </location>
</feature>
<dbReference type="OMA" id="MLPLYHW"/>
<gene>
    <name evidence="3" type="ORF">AUEXF2481DRAFT_26360</name>
</gene>
<accession>A0A074YMY6</accession>
<dbReference type="InParanoid" id="A0A074YMY6"/>
<dbReference type="InterPro" id="IPR016040">
    <property type="entry name" value="NAD(P)-bd_dom"/>
</dbReference>
<dbReference type="GeneID" id="25363229"/>
<evidence type="ECO:0000313" key="4">
    <source>
        <dbReference type="Proteomes" id="UP000030641"/>
    </source>
</evidence>
<dbReference type="Proteomes" id="UP000030641">
    <property type="component" value="Unassembled WGS sequence"/>
</dbReference>
<dbReference type="RefSeq" id="XP_013347370.1">
    <property type="nucleotide sequence ID" value="XM_013491916.1"/>
</dbReference>
<dbReference type="AlphaFoldDB" id="A0A074YMY6"/>
<evidence type="ECO:0000259" key="2">
    <source>
        <dbReference type="Pfam" id="PF13460"/>
    </source>
</evidence>
<dbReference type="InterPro" id="IPR036291">
    <property type="entry name" value="NAD(P)-bd_dom_sf"/>
</dbReference>
<dbReference type="STRING" id="1043005.A0A074YMY6"/>
<reference evidence="3 4" key="1">
    <citation type="journal article" date="2014" name="BMC Genomics">
        <title>Genome sequencing of four Aureobasidium pullulans varieties: biotechnological potential, stress tolerance, and description of new species.</title>
        <authorList>
            <person name="Gostin Ar C."/>
            <person name="Ohm R.A."/>
            <person name="Kogej T."/>
            <person name="Sonjak S."/>
            <person name="Turk M."/>
            <person name="Zajc J."/>
            <person name="Zalar P."/>
            <person name="Grube M."/>
            <person name="Sun H."/>
            <person name="Han J."/>
            <person name="Sharma A."/>
            <person name="Chiniquy J."/>
            <person name="Ngan C.Y."/>
            <person name="Lipzen A."/>
            <person name="Barry K."/>
            <person name="Grigoriev I.V."/>
            <person name="Gunde-Cimerman N."/>
        </authorList>
    </citation>
    <scope>NUCLEOTIDE SEQUENCE [LARGE SCALE GENOMIC DNA]</scope>
    <source>
        <strain evidence="3 4">EXF-2481</strain>
    </source>
</reference>
<dbReference type="EMBL" id="KL584751">
    <property type="protein sequence ID" value="KEQ99133.1"/>
    <property type="molecule type" value="Genomic_DNA"/>
</dbReference>
<keyword evidence="4" id="KW-1185">Reference proteome</keyword>
<evidence type="ECO:0000256" key="1">
    <source>
        <dbReference type="ARBA" id="ARBA00038376"/>
    </source>
</evidence>
<dbReference type="PANTHER" id="PTHR15020">
    <property type="entry name" value="FLAVIN REDUCTASE-RELATED"/>
    <property type="match status" value="1"/>
</dbReference>
<dbReference type="PANTHER" id="PTHR15020:SF50">
    <property type="entry name" value="UPF0659 PROTEIN YMR090W"/>
    <property type="match status" value="1"/>
</dbReference>
<dbReference type="SUPFAM" id="SSF51735">
    <property type="entry name" value="NAD(P)-binding Rossmann-fold domains"/>
    <property type="match status" value="1"/>
</dbReference>